<proteinExistence type="predicted"/>
<evidence type="ECO:0000256" key="2">
    <source>
        <dbReference type="SAM" id="SignalP"/>
    </source>
</evidence>
<keyword evidence="2" id="KW-0732">Signal</keyword>
<dbReference type="EMBL" id="WNKX01000026">
    <property type="protein sequence ID" value="MTW13759.1"/>
    <property type="molecule type" value="Genomic_DNA"/>
</dbReference>
<organism evidence="3 4">
    <name type="scientific">Massilia eburnea</name>
    <dbReference type="NCBI Taxonomy" id="1776165"/>
    <lineage>
        <taxon>Bacteria</taxon>
        <taxon>Pseudomonadati</taxon>
        <taxon>Pseudomonadota</taxon>
        <taxon>Betaproteobacteria</taxon>
        <taxon>Burkholderiales</taxon>
        <taxon>Oxalobacteraceae</taxon>
        <taxon>Telluria group</taxon>
        <taxon>Massilia</taxon>
    </lineage>
</organism>
<dbReference type="OrthoDB" id="9151764at2"/>
<protein>
    <submittedName>
        <fullName evidence="3">Uncharacterized protein</fullName>
    </submittedName>
</protein>
<sequence>MLRRLLAVAFCLSLPLANAANSRATDAAFAALLSMPGAEPETGSWNTPEPEGFSSDSEKSLIAYLARQQKAGADFNAYRHNGTLLHHAIRAGKPATALWLLQHGADPKLKAEGADAMELCVRFNQPKVGKVLSEKYSMSPPAIQRTSVVPAGAAAATPHVAPYQRVQEAVGKNAKTPAALDKALAALPAGMLAEHYGVALPALAKAGNVPADSWRTLWRHLGKFWNGQYDAGFAATIPFEQWPALVAAGYRNDSAERALGCMVAESTAADLKLKWPALEKNFSDFRQVAARMVLQSYRIPAVGSPYCSRLDEKELKAKLEWLRASDIKAQVSGIATAEMKDFAPATKLAMQPYIAKPADKPRFSSVTPQCKFTLDDAWLKHFATADVPLYGISLVEVPGEAQCAVLASWEPRSEYPTGLVDGFTGPTWESTPSCADVPEHQVLWRNTKEGIVKLEHEIDLSSLNFPAPVRDNVSGQLYYLDNGQRAGKCSGPEALPFLYEWQRKDGQWRLAAPDSRELQEALFAQCSAAGAENCKGIKWPADGDPYYYMPYSDFLRRFAGERRSEYLAAVMALDKEKLQKIEAGPLPATWVGEAISAVGKSDLPLAEKRKRIAHLFYDHERLARAMEDLGGYDLLHALVAWLPAEDWAPIFGLMRQYPYRFYPQGVRQEAENQKKARLACDLDNLLGLVCGEKLEN</sequence>
<dbReference type="InterPro" id="IPR002110">
    <property type="entry name" value="Ankyrin_rpt"/>
</dbReference>
<keyword evidence="4" id="KW-1185">Reference proteome</keyword>
<gene>
    <name evidence="3" type="ORF">GM658_24410</name>
</gene>
<dbReference type="PROSITE" id="PS50088">
    <property type="entry name" value="ANK_REPEAT"/>
    <property type="match status" value="1"/>
</dbReference>
<evidence type="ECO:0000256" key="1">
    <source>
        <dbReference type="PROSITE-ProRule" id="PRU00023"/>
    </source>
</evidence>
<dbReference type="SUPFAM" id="SSF48403">
    <property type="entry name" value="Ankyrin repeat"/>
    <property type="match status" value="1"/>
</dbReference>
<name>A0A6L6QN28_9BURK</name>
<feature type="repeat" description="ANK" evidence="1">
    <location>
        <begin position="80"/>
        <end position="112"/>
    </location>
</feature>
<comment type="caution">
    <text evidence="3">The sequence shown here is derived from an EMBL/GenBank/DDBJ whole genome shotgun (WGS) entry which is preliminary data.</text>
</comment>
<feature type="chain" id="PRO_5026648546" evidence="2">
    <location>
        <begin position="20"/>
        <end position="696"/>
    </location>
</feature>
<feature type="signal peptide" evidence="2">
    <location>
        <begin position="1"/>
        <end position="19"/>
    </location>
</feature>
<dbReference type="AlphaFoldDB" id="A0A6L6QN28"/>
<keyword evidence="1" id="KW-0040">ANK repeat</keyword>
<evidence type="ECO:0000313" key="4">
    <source>
        <dbReference type="Proteomes" id="UP000472320"/>
    </source>
</evidence>
<evidence type="ECO:0000313" key="3">
    <source>
        <dbReference type="EMBL" id="MTW13759.1"/>
    </source>
</evidence>
<dbReference type="Gene3D" id="1.25.40.20">
    <property type="entry name" value="Ankyrin repeat-containing domain"/>
    <property type="match status" value="1"/>
</dbReference>
<accession>A0A6L6QN28</accession>
<dbReference type="Proteomes" id="UP000472320">
    <property type="component" value="Unassembled WGS sequence"/>
</dbReference>
<reference evidence="3 4" key="1">
    <citation type="submission" date="2019-11" db="EMBL/GenBank/DDBJ databases">
        <title>Type strains purchased from KCTC, JCM and DSMZ.</title>
        <authorList>
            <person name="Lu H."/>
        </authorList>
    </citation>
    <scope>NUCLEOTIDE SEQUENCE [LARGE SCALE GENOMIC DNA]</scope>
    <source>
        <strain evidence="3 4">JCM 31587</strain>
    </source>
</reference>
<dbReference type="InterPro" id="IPR036770">
    <property type="entry name" value="Ankyrin_rpt-contain_sf"/>
</dbReference>